<dbReference type="EMBL" id="JABWDY010029612">
    <property type="protein sequence ID" value="KAF5186246.1"/>
    <property type="molecule type" value="Genomic_DNA"/>
</dbReference>
<dbReference type="Proteomes" id="UP000554482">
    <property type="component" value="Unassembled WGS sequence"/>
</dbReference>
<name>A0A7J6VMA7_THATH</name>
<dbReference type="PANTHER" id="PTHR31672:SF13">
    <property type="entry name" value="F-BOX PROTEIN CPR30-LIKE"/>
    <property type="match status" value="1"/>
</dbReference>
<keyword evidence="2" id="KW-1185">Reference proteome</keyword>
<reference evidence="1 2" key="1">
    <citation type="submission" date="2020-06" db="EMBL/GenBank/DDBJ databases">
        <title>Transcriptomic and genomic resources for Thalictrum thalictroides and T. hernandezii: Facilitating candidate gene discovery in an emerging model plant lineage.</title>
        <authorList>
            <person name="Arias T."/>
            <person name="Riano-Pachon D.M."/>
            <person name="Di Stilio V.S."/>
        </authorList>
    </citation>
    <scope>NUCLEOTIDE SEQUENCE [LARGE SCALE GENOMIC DNA]</scope>
    <source>
        <strain evidence="2">cv. WT478/WT964</strain>
        <tissue evidence="1">Leaves</tissue>
    </source>
</reference>
<comment type="caution">
    <text evidence="1">The sequence shown here is derived from an EMBL/GenBank/DDBJ whole genome shotgun (WGS) entry which is preliminary data.</text>
</comment>
<evidence type="ECO:0008006" key="3">
    <source>
        <dbReference type="Google" id="ProtNLM"/>
    </source>
</evidence>
<sequence length="289" mass="33827">MIIPGKNDYKKLLAGCNGLLLLSGYDYGLYVCNLVTRRNTALPAFPCRLGPLSVIYGRWVFFYDTYVGRYKLFGICSNDVLMLTSGDKKWKKLTLPFLNWGTYLRELTTPVFADKELHWLAYTFEVINTKRVTKDFMIYSLDVKSSEFRKIKLPTLNAEHYNMFISSKNEESLWFAAVFPDHLDVWGLSNNGMTKKYSVSLQKLSYIPEFWSKMCIVEDSGDSNDIFELKLFIKHENEWLYHDLKTGVLRQIGKTNTQTQFLKLQTYLFHVDSLVSWHPTDEYKRKIDD</sequence>
<proteinExistence type="predicted"/>
<gene>
    <name evidence="1" type="ORF">FRX31_024167</name>
</gene>
<organism evidence="1 2">
    <name type="scientific">Thalictrum thalictroides</name>
    <name type="common">Rue-anemone</name>
    <name type="synonym">Anemone thalictroides</name>
    <dbReference type="NCBI Taxonomy" id="46969"/>
    <lineage>
        <taxon>Eukaryota</taxon>
        <taxon>Viridiplantae</taxon>
        <taxon>Streptophyta</taxon>
        <taxon>Embryophyta</taxon>
        <taxon>Tracheophyta</taxon>
        <taxon>Spermatophyta</taxon>
        <taxon>Magnoliopsida</taxon>
        <taxon>Ranunculales</taxon>
        <taxon>Ranunculaceae</taxon>
        <taxon>Thalictroideae</taxon>
        <taxon>Thalictrum</taxon>
    </lineage>
</organism>
<evidence type="ECO:0000313" key="1">
    <source>
        <dbReference type="EMBL" id="KAF5186246.1"/>
    </source>
</evidence>
<accession>A0A7J6VMA7</accession>
<evidence type="ECO:0000313" key="2">
    <source>
        <dbReference type="Proteomes" id="UP000554482"/>
    </source>
</evidence>
<dbReference type="OrthoDB" id="1938527at2759"/>
<dbReference type="AlphaFoldDB" id="A0A7J6VMA7"/>
<protein>
    <recommendedName>
        <fullName evidence="3">F-box associated domain-containing protein</fullName>
    </recommendedName>
</protein>
<dbReference type="PANTHER" id="PTHR31672">
    <property type="entry name" value="BNACNNG10540D PROTEIN"/>
    <property type="match status" value="1"/>
</dbReference>
<dbReference type="InterPro" id="IPR050796">
    <property type="entry name" value="SCF_F-box_component"/>
</dbReference>